<sequence>MNLDLLYFYLLLVVLSYITPGPDWAIISKGTFKCRKHGIVTAIGVQAGLVFHLILGSLGATLILATSKTAFNMLQTLGALYLIYLGYSGLKDAFNSQKKIIGNQSINIIQKNSNLFITGLLANIFNPKVAIFFISILPQFIDPSHPALNQVIILGLIDILIGVLWWVVFIYGLSYIQSVLFNKNAQLIVESITSASLLLFGVAMFIGMIIS</sequence>
<comment type="caution">
    <text evidence="8">The sequence shown here is derived from an EMBL/GenBank/DDBJ whole genome shotgun (WGS) entry which is preliminary data.</text>
</comment>
<reference evidence="8 9" key="1">
    <citation type="journal article" date="2018" name="Int. J. Syst. Evol. Microbiol.">
        <title>Whole-genome-based revisit of Photorhabdus phylogeny: proposal for the elevation of most Photorhabdus subspecies to the species level and description of one novel species Photorhabdus bodei sp. nov., and one novel subspecies Photorhabdus laumondii subsp. clarkei subsp. nov.</title>
        <authorList>
            <person name="Machado R.A.R."/>
            <person name="Wuthrich D."/>
            <person name="Kuhnert P."/>
            <person name="Arce C.C.M."/>
            <person name="Thonen L."/>
            <person name="Ruiz C."/>
            <person name="Zhang X."/>
            <person name="Robert C.A.M."/>
            <person name="Karimi J."/>
            <person name="Kamali S."/>
            <person name="Ma J."/>
            <person name="Bruggmann R."/>
            <person name="Erb M."/>
        </authorList>
    </citation>
    <scope>NUCLEOTIDE SEQUENCE [LARGE SCALE GENOMIC DNA]</scope>
    <source>
        <strain evidence="8 9">BOJ-47</strain>
    </source>
</reference>
<accession>A0A329VH88</accession>
<evidence type="ECO:0000256" key="7">
    <source>
        <dbReference type="SAM" id="Phobius"/>
    </source>
</evidence>
<feature type="transmembrane region" description="Helical" evidence="7">
    <location>
        <begin position="187"/>
        <end position="210"/>
    </location>
</feature>
<feature type="transmembrane region" description="Helical" evidence="7">
    <location>
        <begin position="115"/>
        <end position="141"/>
    </location>
</feature>
<evidence type="ECO:0000313" key="9">
    <source>
        <dbReference type="Proteomes" id="UP000250870"/>
    </source>
</evidence>
<feature type="transmembrane region" description="Helical" evidence="7">
    <location>
        <begin position="39"/>
        <end position="64"/>
    </location>
</feature>
<protein>
    <recommendedName>
        <fullName evidence="10">Lysine transporter LysE</fullName>
    </recommendedName>
</protein>
<proteinExistence type="predicted"/>
<dbReference type="Proteomes" id="UP000250870">
    <property type="component" value="Unassembled WGS sequence"/>
</dbReference>
<keyword evidence="5 7" id="KW-1133">Transmembrane helix</keyword>
<dbReference type="PANTHER" id="PTHR30086:SF20">
    <property type="entry name" value="ARGININE EXPORTER PROTEIN ARGO-RELATED"/>
    <property type="match status" value="1"/>
</dbReference>
<evidence type="ECO:0000256" key="3">
    <source>
        <dbReference type="ARBA" id="ARBA00022692"/>
    </source>
</evidence>
<evidence type="ECO:0008006" key="10">
    <source>
        <dbReference type="Google" id="ProtNLM"/>
    </source>
</evidence>
<evidence type="ECO:0000313" key="8">
    <source>
        <dbReference type="EMBL" id="RAW90427.1"/>
    </source>
</evidence>
<dbReference type="GO" id="GO:0005886">
    <property type="term" value="C:plasma membrane"/>
    <property type="evidence" value="ECO:0007669"/>
    <property type="project" value="UniProtKB-SubCell"/>
</dbReference>
<keyword evidence="6 7" id="KW-0472">Membrane</keyword>
<gene>
    <name evidence="8" type="ORF">CKY01_12670</name>
</gene>
<keyword evidence="4" id="KW-0813">Transport</keyword>
<dbReference type="PIRSF" id="PIRSF006324">
    <property type="entry name" value="LeuE"/>
    <property type="match status" value="1"/>
</dbReference>
<dbReference type="GO" id="GO:0015171">
    <property type="term" value="F:amino acid transmembrane transporter activity"/>
    <property type="evidence" value="ECO:0007669"/>
    <property type="project" value="TreeGrafter"/>
</dbReference>
<dbReference type="Pfam" id="PF01810">
    <property type="entry name" value="LysE"/>
    <property type="match status" value="1"/>
</dbReference>
<dbReference type="EMBL" id="NSCI01000016">
    <property type="protein sequence ID" value="RAW90427.1"/>
    <property type="molecule type" value="Genomic_DNA"/>
</dbReference>
<comment type="subcellular location">
    <subcellularLocation>
        <location evidence="1">Cell membrane</location>
        <topology evidence="1">Multi-pass membrane protein</topology>
    </subcellularLocation>
</comment>
<dbReference type="PANTHER" id="PTHR30086">
    <property type="entry name" value="ARGININE EXPORTER PROTEIN ARGO"/>
    <property type="match status" value="1"/>
</dbReference>
<keyword evidence="3 7" id="KW-0812">Transmembrane</keyword>
<keyword evidence="2" id="KW-1003">Cell membrane</keyword>
<keyword evidence="4" id="KW-0029">Amino-acid transport</keyword>
<dbReference type="RefSeq" id="WP_113025949.1">
    <property type="nucleotide sequence ID" value="NZ_CAWNWQ010000016.1"/>
</dbReference>
<dbReference type="InterPro" id="IPR001123">
    <property type="entry name" value="LeuE-type"/>
</dbReference>
<evidence type="ECO:0000256" key="1">
    <source>
        <dbReference type="ARBA" id="ARBA00004651"/>
    </source>
</evidence>
<evidence type="ECO:0000256" key="4">
    <source>
        <dbReference type="ARBA" id="ARBA00022970"/>
    </source>
</evidence>
<dbReference type="AlphaFoldDB" id="A0A329VH88"/>
<evidence type="ECO:0000256" key="5">
    <source>
        <dbReference type="ARBA" id="ARBA00022989"/>
    </source>
</evidence>
<feature type="transmembrane region" description="Helical" evidence="7">
    <location>
        <begin position="6"/>
        <end position="27"/>
    </location>
</feature>
<organism evidence="8 9">
    <name type="scientific">Photorhabdus laumondii subsp. clarkei</name>
    <dbReference type="NCBI Taxonomy" id="2029685"/>
    <lineage>
        <taxon>Bacteria</taxon>
        <taxon>Pseudomonadati</taxon>
        <taxon>Pseudomonadota</taxon>
        <taxon>Gammaproteobacteria</taxon>
        <taxon>Enterobacterales</taxon>
        <taxon>Morganellaceae</taxon>
        <taxon>Photorhabdus</taxon>
    </lineage>
</organism>
<feature type="transmembrane region" description="Helical" evidence="7">
    <location>
        <begin position="147"/>
        <end position="175"/>
    </location>
</feature>
<name>A0A329VH88_9GAMM</name>
<evidence type="ECO:0000256" key="6">
    <source>
        <dbReference type="ARBA" id="ARBA00023136"/>
    </source>
</evidence>
<evidence type="ECO:0000256" key="2">
    <source>
        <dbReference type="ARBA" id="ARBA00022475"/>
    </source>
</evidence>